<dbReference type="Proteomes" id="UP001189122">
    <property type="component" value="Unassembled WGS sequence"/>
</dbReference>
<gene>
    <name evidence="1" type="ORF">SI7747_04004615</name>
</gene>
<accession>A0A7I8IJV5</accession>
<proteinExistence type="predicted"/>
<reference evidence="1 2" key="1">
    <citation type="submission" date="2019-12" db="EMBL/GenBank/DDBJ databases">
        <authorList>
            <person name="Scholz U."/>
            <person name="Mascher M."/>
            <person name="Fiebig A."/>
        </authorList>
    </citation>
    <scope>NUCLEOTIDE SEQUENCE</scope>
</reference>
<sequence>MRSRPPILRHFKMRLRGGLECHPHKKFRLSTKRLAKGKIRKIKAWLMTFSSLTSSWRRDYLEHIKIIVDQVSLDLRLKVRGLTPPMIIE</sequence>
<evidence type="ECO:0000313" key="2">
    <source>
        <dbReference type="Proteomes" id="UP001189122"/>
    </source>
</evidence>
<keyword evidence="2" id="KW-1185">Reference proteome</keyword>
<name>A0A7I8IJV5_SPIIN</name>
<evidence type="ECO:0000313" key="1">
    <source>
        <dbReference type="EMBL" id="CAA2618448.1"/>
    </source>
</evidence>
<dbReference type="EMBL" id="CACRZD030000004">
    <property type="protein sequence ID" value="CAA6658165.1"/>
    <property type="molecule type" value="Genomic_DNA"/>
</dbReference>
<organism evidence="1">
    <name type="scientific">Spirodela intermedia</name>
    <name type="common">Intermediate duckweed</name>
    <dbReference type="NCBI Taxonomy" id="51605"/>
    <lineage>
        <taxon>Eukaryota</taxon>
        <taxon>Viridiplantae</taxon>
        <taxon>Streptophyta</taxon>
        <taxon>Embryophyta</taxon>
        <taxon>Tracheophyta</taxon>
        <taxon>Spermatophyta</taxon>
        <taxon>Magnoliopsida</taxon>
        <taxon>Liliopsida</taxon>
        <taxon>Araceae</taxon>
        <taxon>Lemnoideae</taxon>
        <taxon>Spirodela</taxon>
    </lineage>
</organism>
<protein>
    <submittedName>
        <fullName evidence="1">Uncharacterized protein</fullName>
    </submittedName>
</protein>
<dbReference type="EMBL" id="LR743591">
    <property type="protein sequence ID" value="CAA2618448.1"/>
    <property type="molecule type" value="Genomic_DNA"/>
</dbReference>
<dbReference type="AlphaFoldDB" id="A0A7I8IJV5"/>